<protein>
    <submittedName>
        <fullName evidence="2">Acetyltransferase (GNAT) family protein</fullName>
    </submittedName>
</protein>
<evidence type="ECO:0000313" key="3">
    <source>
        <dbReference type="Proteomes" id="UP000239209"/>
    </source>
</evidence>
<dbReference type="GO" id="GO:0016747">
    <property type="term" value="F:acyltransferase activity, transferring groups other than amino-acyl groups"/>
    <property type="evidence" value="ECO:0007669"/>
    <property type="project" value="InterPro"/>
</dbReference>
<dbReference type="SUPFAM" id="SSF55729">
    <property type="entry name" value="Acyl-CoA N-acyltransferases (Nat)"/>
    <property type="match status" value="1"/>
</dbReference>
<dbReference type="Gene3D" id="3.40.630.30">
    <property type="match status" value="1"/>
</dbReference>
<evidence type="ECO:0000313" key="2">
    <source>
        <dbReference type="EMBL" id="PRY19623.1"/>
    </source>
</evidence>
<comment type="caution">
    <text evidence="2">The sequence shown here is derived from an EMBL/GenBank/DDBJ whole genome shotgun (WGS) entry which is preliminary data.</text>
</comment>
<dbReference type="PROSITE" id="PS51186">
    <property type="entry name" value="GNAT"/>
    <property type="match status" value="1"/>
</dbReference>
<sequence length="142" mass="15845">MAQWSLNQAVFLDGRPIGWQLLRADDYAARREVVTGSWLRPDNRGDGIGTEMRTAVLHLAFHHLEARYATSRATLDNRASLGVSKRLGYEEDGMDVASAGEEALVLRRVRLSADRWRASDPGRSVTVDNYEQCREVFGLAGP</sequence>
<keyword evidence="3" id="KW-1185">Reference proteome</keyword>
<name>A0A2T0REN1_9ACTN</name>
<proteinExistence type="predicted"/>
<reference evidence="2 3" key="1">
    <citation type="submission" date="2018-03" db="EMBL/GenBank/DDBJ databases">
        <title>Genomic Encyclopedia of Archaeal and Bacterial Type Strains, Phase II (KMG-II): from individual species to whole genera.</title>
        <authorList>
            <person name="Goeker M."/>
        </authorList>
    </citation>
    <scope>NUCLEOTIDE SEQUENCE [LARGE SCALE GENOMIC DNA]</scope>
    <source>
        <strain evidence="2 3">DSM 45348</strain>
    </source>
</reference>
<dbReference type="EMBL" id="PVZG01000030">
    <property type="protein sequence ID" value="PRY19623.1"/>
    <property type="molecule type" value="Genomic_DNA"/>
</dbReference>
<accession>A0A2T0REN1</accession>
<gene>
    <name evidence="2" type="ORF">CLV70_1301</name>
</gene>
<feature type="domain" description="N-acetyltransferase" evidence="1">
    <location>
        <begin position="1"/>
        <end position="121"/>
    </location>
</feature>
<organism evidence="2 3">
    <name type="scientific">Pseudosporangium ferrugineum</name>
    <dbReference type="NCBI Taxonomy" id="439699"/>
    <lineage>
        <taxon>Bacteria</taxon>
        <taxon>Bacillati</taxon>
        <taxon>Actinomycetota</taxon>
        <taxon>Actinomycetes</taxon>
        <taxon>Micromonosporales</taxon>
        <taxon>Micromonosporaceae</taxon>
        <taxon>Pseudosporangium</taxon>
    </lineage>
</organism>
<dbReference type="Pfam" id="PF13302">
    <property type="entry name" value="Acetyltransf_3"/>
    <property type="match status" value="1"/>
</dbReference>
<evidence type="ECO:0000259" key="1">
    <source>
        <dbReference type="PROSITE" id="PS51186"/>
    </source>
</evidence>
<dbReference type="AlphaFoldDB" id="A0A2T0REN1"/>
<dbReference type="InterPro" id="IPR016181">
    <property type="entry name" value="Acyl_CoA_acyltransferase"/>
</dbReference>
<dbReference type="OrthoDB" id="3466127at2"/>
<dbReference type="Proteomes" id="UP000239209">
    <property type="component" value="Unassembled WGS sequence"/>
</dbReference>
<dbReference type="InterPro" id="IPR000182">
    <property type="entry name" value="GNAT_dom"/>
</dbReference>
<keyword evidence="2" id="KW-0808">Transferase</keyword>